<proteinExistence type="predicted"/>
<evidence type="ECO:0000313" key="1">
    <source>
        <dbReference type="EMBL" id="MBM0635699.1"/>
    </source>
</evidence>
<dbReference type="AlphaFoldDB" id="A0A8I1IR04"/>
<reference evidence="1" key="1">
    <citation type="submission" date="2020-12" db="EMBL/GenBank/DDBJ databases">
        <title>Paenibacillus polymyxa LMG 27872: a double-edged sword.</title>
        <authorList>
            <person name="Langendries S."/>
            <person name="Garcia Mendez S."/>
            <person name="Beirinckx S."/>
            <person name="Viaene T."/>
            <person name="Baeyen S."/>
            <person name="Goeminne G."/>
            <person name="Willems A."/>
            <person name="Debode J."/>
            <person name="Goormachtig S."/>
        </authorList>
    </citation>
    <scope>NUCLEOTIDE SEQUENCE</scope>
    <source>
        <strain evidence="1">LMG 27872</strain>
    </source>
</reference>
<dbReference type="Proteomes" id="UP000650605">
    <property type="component" value="Unassembled WGS sequence"/>
</dbReference>
<accession>A0A8I1IR04</accession>
<protein>
    <submittedName>
        <fullName evidence="1">Uncharacterized protein</fullName>
    </submittedName>
</protein>
<name>A0A8I1IR04_PAEPO</name>
<dbReference type="EMBL" id="JAEHFQ010000014">
    <property type="protein sequence ID" value="MBM0635699.1"/>
    <property type="molecule type" value="Genomic_DNA"/>
</dbReference>
<gene>
    <name evidence="1" type="ORF">JDW19_21565</name>
</gene>
<organism evidence="1 2">
    <name type="scientific">Paenibacillus polymyxa</name>
    <name type="common">Bacillus polymyxa</name>
    <dbReference type="NCBI Taxonomy" id="1406"/>
    <lineage>
        <taxon>Bacteria</taxon>
        <taxon>Bacillati</taxon>
        <taxon>Bacillota</taxon>
        <taxon>Bacilli</taxon>
        <taxon>Bacillales</taxon>
        <taxon>Paenibacillaceae</taxon>
        <taxon>Paenibacillus</taxon>
    </lineage>
</organism>
<sequence length="165" mass="18528">MKRVANTVESSITSETKIDLENGIVDERVEQELRQVDYDDLFKTVGTNLGMVDTQRPSGEVSTQGWRSKFAKEVALELISKLKNIGSRAWNEQIKIYVDKIPLLTDGAKETLKYYLGYQVIMQALDIMVDFTGTAEDGLAYALKYVGLPAWLAEPASRAIVFFLL</sequence>
<comment type="caution">
    <text evidence="1">The sequence shown here is derived from an EMBL/GenBank/DDBJ whole genome shotgun (WGS) entry which is preliminary data.</text>
</comment>
<evidence type="ECO:0000313" key="2">
    <source>
        <dbReference type="Proteomes" id="UP000650605"/>
    </source>
</evidence>
<dbReference type="RefSeq" id="WP_051718059.1">
    <property type="nucleotide sequence ID" value="NZ_CP141264.1"/>
</dbReference>